<dbReference type="STRING" id="574566.I0YWS4"/>
<name>I0YWS4_COCSC</name>
<organism evidence="1 2">
    <name type="scientific">Coccomyxa subellipsoidea (strain C-169)</name>
    <name type="common">Green microalga</name>
    <dbReference type="NCBI Taxonomy" id="574566"/>
    <lineage>
        <taxon>Eukaryota</taxon>
        <taxon>Viridiplantae</taxon>
        <taxon>Chlorophyta</taxon>
        <taxon>core chlorophytes</taxon>
        <taxon>Trebouxiophyceae</taxon>
        <taxon>Trebouxiophyceae incertae sedis</taxon>
        <taxon>Coccomyxaceae</taxon>
        <taxon>Coccomyxa</taxon>
        <taxon>Coccomyxa subellipsoidea</taxon>
    </lineage>
</organism>
<dbReference type="Proteomes" id="UP000007264">
    <property type="component" value="Unassembled WGS sequence"/>
</dbReference>
<accession>I0YWS4</accession>
<dbReference type="KEGG" id="csl:COCSUDRAFT_36877"/>
<dbReference type="RefSeq" id="XP_005647387.1">
    <property type="nucleotide sequence ID" value="XM_005647330.1"/>
</dbReference>
<evidence type="ECO:0000313" key="2">
    <source>
        <dbReference type="Proteomes" id="UP000007264"/>
    </source>
</evidence>
<proteinExistence type="predicted"/>
<dbReference type="EMBL" id="AGSI01000009">
    <property type="protein sequence ID" value="EIE22843.1"/>
    <property type="molecule type" value="Genomic_DNA"/>
</dbReference>
<reference evidence="1 2" key="1">
    <citation type="journal article" date="2012" name="Genome Biol.">
        <title>The genome of the polar eukaryotic microalga coccomyxa subellipsoidea reveals traits of cold adaptation.</title>
        <authorList>
            <person name="Blanc G."/>
            <person name="Agarkova I."/>
            <person name="Grimwood J."/>
            <person name="Kuo A."/>
            <person name="Brueggeman A."/>
            <person name="Dunigan D."/>
            <person name="Gurnon J."/>
            <person name="Ladunga I."/>
            <person name="Lindquist E."/>
            <person name="Lucas S."/>
            <person name="Pangilinan J."/>
            <person name="Proschold T."/>
            <person name="Salamov A."/>
            <person name="Schmutz J."/>
            <person name="Weeks D."/>
            <person name="Yamada T."/>
            <person name="Claverie J.M."/>
            <person name="Grigoriev I."/>
            <person name="Van Etten J."/>
            <person name="Lomsadze A."/>
            <person name="Borodovsky M."/>
        </authorList>
    </citation>
    <scope>NUCLEOTIDE SEQUENCE [LARGE SCALE GENOMIC DNA]</scope>
    <source>
        <strain evidence="1 2">C-169</strain>
    </source>
</reference>
<sequence>MLVGWGAAETIDLPVATSGFGMWTDIVASAMSYGGKSQEESLEALKSFQDLATRHLHKQGQLFTDASHGNFTSLIEKFLKPKMQIDAPVFFDNSPRVGKSSGMKYEPCAVVINPTAVAIGATGINISPQGISVAPTGVNVNPFGLSISPSVIVVAPFDTTIAGQGLNIAPALIAIAPVKTVYNPVGPLNIGGSVVTKELPALP</sequence>
<evidence type="ECO:0000313" key="1">
    <source>
        <dbReference type="EMBL" id="EIE22843.1"/>
    </source>
</evidence>
<keyword evidence="2" id="KW-1185">Reference proteome</keyword>
<dbReference type="AlphaFoldDB" id="I0YWS4"/>
<comment type="caution">
    <text evidence="1">The sequence shown here is derived from an EMBL/GenBank/DDBJ whole genome shotgun (WGS) entry which is preliminary data.</text>
</comment>
<dbReference type="GeneID" id="17040830"/>
<gene>
    <name evidence="1" type="ORF">COCSUDRAFT_36877</name>
</gene>
<dbReference type="OrthoDB" id="517313at2759"/>
<protein>
    <submittedName>
        <fullName evidence="1">Uncharacterized protein</fullName>
    </submittedName>
</protein>